<dbReference type="EMBL" id="WOWK01000049">
    <property type="protein sequence ID" value="KAF0323726.1"/>
    <property type="molecule type" value="Genomic_DNA"/>
</dbReference>
<feature type="transmembrane region" description="Helical" evidence="2">
    <location>
        <begin position="243"/>
        <end position="268"/>
    </location>
</feature>
<feature type="transmembrane region" description="Helical" evidence="2">
    <location>
        <begin position="164"/>
        <end position="184"/>
    </location>
</feature>
<reference evidence="3 4" key="1">
    <citation type="submission" date="2019-12" db="EMBL/GenBank/DDBJ databases">
        <title>A genome sequence resource for the geographically widespread anthracnose pathogen Colletotrichum asianum.</title>
        <authorList>
            <person name="Meng Y."/>
        </authorList>
    </citation>
    <scope>NUCLEOTIDE SEQUENCE [LARGE SCALE GENOMIC DNA]</scope>
    <source>
        <strain evidence="3 4">ICMP 18580</strain>
    </source>
</reference>
<keyword evidence="2" id="KW-1133">Transmembrane helix</keyword>
<keyword evidence="4" id="KW-1185">Reference proteome</keyword>
<feature type="transmembrane region" description="Helical" evidence="2">
    <location>
        <begin position="136"/>
        <end position="157"/>
    </location>
</feature>
<name>A0A8H3ZRP4_9PEZI</name>
<gene>
    <name evidence="3" type="ORF">GQ607_008935</name>
</gene>
<accession>A0A8H3ZRP4</accession>
<keyword evidence="2" id="KW-0812">Transmembrane</keyword>
<sequence length="388" mass="42506">MHHFNPWTLVRNGLNYEQGGGSDVPVALKIFAQGLLLTLGYVVQPSTPLKQLSLVFLVISIEAQTILRVLERATRGSISIMLLGPLVFVLSGIPLFTFLALRGDPQIPLFKQVMLPCIFAAMGFVSSHHQGHRARIHVHLGQVVSCISYDIALWMIMTDVDKRIFSNAMQTMFLLGLYILGYILPHEAARTTLLAIATAFGSYPGLMQISPGTHGVVRRSPPPGSALESAPDGPQTSWSRSDIIAIFGAVGGSVFGPILGAVLGYALLKAAPPRLRRWARKTWLAWRSRGQETVSEEPAINQVETTEHSFEEASAMERGLVRDEDTERAYADALSAPVCNSTDSFHTALEEQSEEMQEVEPNESVGIEEEPLAMPRSLPMVHLPPPHD</sequence>
<feature type="transmembrane region" description="Helical" evidence="2">
    <location>
        <begin position="76"/>
        <end position="101"/>
    </location>
</feature>
<comment type="caution">
    <text evidence="3">The sequence shown here is derived from an EMBL/GenBank/DDBJ whole genome shotgun (WGS) entry which is preliminary data.</text>
</comment>
<evidence type="ECO:0000313" key="4">
    <source>
        <dbReference type="Proteomes" id="UP000434172"/>
    </source>
</evidence>
<keyword evidence="2" id="KW-0472">Membrane</keyword>
<feature type="compositionally biased region" description="Acidic residues" evidence="1">
    <location>
        <begin position="351"/>
        <end position="371"/>
    </location>
</feature>
<feature type="region of interest" description="Disordered" evidence="1">
    <location>
        <begin position="351"/>
        <end position="388"/>
    </location>
</feature>
<proteinExistence type="predicted"/>
<evidence type="ECO:0000256" key="2">
    <source>
        <dbReference type="SAM" id="Phobius"/>
    </source>
</evidence>
<dbReference type="Proteomes" id="UP000434172">
    <property type="component" value="Unassembled WGS sequence"/>
</dbReference>
<protein>
    <submittedName>
        <fullName evidence="3">Uncharacterized protein</fullName>
    </submittedName>
</protein>
<organism evidence="3 4">
    <name type="scientific">Colletotrichum asianum</name>
    <dbReference type="NCBI Taxonomy" id="702518"/>
    <lineage>
        <taxon>Eukaryota</taxon>
        <taxon>Fungi</taxon>
        <taxon>Dikarya</taxon>
        <taxon>Ascomycota</taxon>
        <taxon>Pezizomycotina</taxon>
        <taxon>Sordariomycetes</taxon>
        <taxon>Hypocreomycetidae</taxon>
        <taxon>Glomerellales</taxon>
        <taxon>Glomerellaceae</taxon>
        <taxon>Colletotrichum</taxon>
        <taxon>Colletotrichum gloeosporioides species complex</taxon>
    </lineage>
</organism>
<feature type="transmembrane region" description="Helical" evidence="2">
    <location>
        <begin position="113"/>
        <end position="130"/>
    </location>
</feature>
<evidence type="ECO:0000256" key="1">
    <source>
        <dbReference type="SAM" id="MobiDB-lite"/>
    </source>
</evidence>
<evidence type="ECO:0000313" key="3">
    <source>
        <dbReference type="EMBL" id="KAF0323726.1"/>
    </source>
</evidence>
<dbReference type="AlphaFoldDB" id="A0A8H3ZRP4"/>